<evidence type="ECO:0000313" key="3">
    <source>
        <dbReference type="Proteomes" id="UP000264702"/>
    </source>
</evidence>
<feature type="signal peptide" evidence="1">
    <location>
        <begin position="1"/>
        <end position="27"/>
    </location>
</feature>
<dbReference type="Gene3D" id="2.40.128.260">
    <property type="entry name" value="Type IV secretion system, VirB10/TraB/TrbI"/>
    <property type="match status" value="1"/>
</dbReference>
<proteinExistence type="predicted"/>
<keyword evidence="1" id="KW-0732">Signal</keyword>
<keyword evidence="3" id="KW-1185">Reference proteome</keyword>
<evidence type="ECO:0000256" key="1">
    <source>
        <dbReference type="SAM" id="SignalP"/>
    </source>
</evidence>
<evidence type="ECO:0000313" key="2">
    <source>
        <dbReference type="EMBL" id="RFU16426.1"/>
    </source>
</evidence>
<protein>
    <submittedName>
        <fullName evidence="2">Uncharacterized protein</fullName>
    </submittedName>
</protein>
<dbReference type="InterPro" id="IPR042217">
    <property type="entry name" value="T4SS_VirB10/TrbI"/>
</dbReference>
<dbReference type="RefSeq" id="WP_117300780.1">
    <property type="nucleotide sequence ID" value="NZ_QVQT02000004.1"/>
</dbReference>
<sequence>MMKLNSEWALRLAVAAVLTTFTGYAAAEVPSQSLRLVSADAQLNQQIDSKTATSGEQITAKLTSNVTTADGTKIDRGAELIGEVSGVEASAHHGPAHISIVFNEARLKDGRQIPVRAVLLGAYPPEDDDNGTAADPMSLQPHFIPADQKIDQEAGILSHVSLHSNAGGQSSGNFVSSDRDIHLGRGTQLQFALAPRSSTNLMSGAE</sequence>
<dbReference type="OrthoDB" id="123011at2"/>
<dbReference type="Proteomes" id="UP000264702">
    <property type="component" value="Unassembled WGS sequence"/>
</dbReference>
<accession>A0A372INE2</accession>
<gene>
    <name evidence="2" type="ORF">D0Y96_13665</name>
</gene>
<organism evidence="2 3">
    <name type="scientific">Paracidobacterium acidisoli</name>
    <dbReference type="NCBI Taxonomy" id="2303751"/>
    <lineage>
        <taxon>Bacteria</taxon>
        <taxon>Pseudomonadati</taxon>
        <taxon>Acidobacteriota</taxon>
        <taxon>Terriglobia</taxon>
        <taxon>Terriglobales</taxon>
        <taxon>Acidobacteriaceae</taxon>
        <taxon>Paracidobacterium</taxon>
    </lineage>
</organism>
<feature type="chain" id="PRO_5016646515" evidence="1">
    <location>
        <begin position="28"/>
        <end position="206"/>
    </location>
</feature>
<dbReference type="EMBL" id="QVQT01000004">
    <property type="protein sequence ID" value="RFU16426.1"/>
    <property type="molecule type" value="Genomic_DNA"/>
</dbReference>
<reference evidence="2 3" key="1">
    <citation type="submission" date="2018-08" db="EMBL/GenBank/DDBJ databases">
        <title>Acidipila sp. 4G-K13, an acidobacterium isolated from forest soil.</title>
        <authorList>
            <person name="Gao Z.-H."/>
            <person name="Qiu L.-H."/>
        </authorList>
    </citation>
    <scope>NUCLEOTIDE SEQUENCE [LARGE SCALE GENOMIC DNA]</scope>
    <source>
        <strain evidence="2 3">4G-K13</strain>
    </source>
</reference>
<comment type="caution">
    <text evidence="2">The sequence shown here is derived from an EMBL/GenBank/DDBJ whole genome shotgun (WGS) entry which is preliminary data.</text>
</comment>
<name>A0A372INE2_9BACT</name>
<dbReference type="AlphaFoldDB" id="A0A372INE2"/>